<dbReference type="PANTHER" id="PTHR48100">
    <property type="entry name" value="BROAD-SPECIFICITY PHOSPHATASE YOR283W-RELATED"/>
    <property type="match status" value="1"/>
</dbReference>
<dbReference type="AlphaFoldDB" id="A0A7K1FGF6"/>
<dbReference type="SMART" id="SM00855">
    <property type="entry name" value="PGAM"/>
    <property type="match status" value="1"/>
</dbReference>
<dbReference type="PANTHER" id="PTHR48100:SF62">
    <property type="entry name" value="GLUCOSYL-3-PHOSPHOGLYCERATE PHOSPHATASE"/>
    <property type="match status" value="1"/>
</dbReference>
<dbReference type="Proteomes" id="UP000460221">
    <property type="component" value="Unassembled WGS sequence"/>
</dbReference>
<dbReference type="GO" id="GO:0005737">
    <property type="term" value="C:cytoplasm"/>
    <property type="evidence" value="ECO:0007669"/>
    <property type="project" value="TreeGrafter"/>
</dbReference>
<gene>
    <name evidence="3" type="ORF">GIS00_04165</name>
</gene>
<dbReference type="InterPro" id="IPR029033">
    <property type="entry name" value="His_PPase_superfam"/>
</dbReference>
<name>A0A7K1FGF6_9ACTN</name>
<evidence type="ECO:0000256" key="1">
    <source>
        <dbReference type="PIRSR" id="PIRSR613078-1"/>
    </source>
</evidence>
<evidence type="ECO:0000256" key="2">
    <source>
        <dbReference type="PIRSR" id="PIRSR613078-2"/>
    </source>
</evidence>
<dbReference type="InterPro" id="IPR050275">
    <property type="entry name" value="PGM_Phosphatase"/>
</dbReference>
<protein>
    <submittedName>
        <fullName evidence="3">Histidine phosphatase family protein</fullName>
    </submittedName>
</protein>
<dbReference type="Pfam" id="PF00300">
    <property type="entry name" value="His_Phos_1"/>
    <property type="match status" value="1"/>
</dbReference>
<dbReference type="EMBL" id="WLYK01000001">
    <property type="protein sequence ID" value="MTD13140.1"/>
    <property type="molecule type" value="Genomic_DNA"/>
</dbReference>
<evidence type="ECO:0000313" key="4">
    <source>
        <dbReference type="Proteomes" id="UP000460221"/>
    </source>
</evidence>
<sequence length="217" mass="23105">MSLQHLILLRHGETDWNAVRRMQGHRDIPLNDTGLAQAAAAAPSVAALRPEIIVSSDLARAFATAGAVAAITGQQIVVDQRLRETSLGLWEGLTREDVVAGWPGEWQQWRTTSAHYAPPEGESRSQVAARAAAVVDELDAGDTGRALLVAHGGLIVGLTGRLLELPADSWSALIGVGNCHWVELHRLDGRWRLHSYNAGLGGVVLPGSEDEEAVAGV</sequence>
<dbReference type="RefSeq" id="WP_322097475.1">
    <property type="nucleotide sequence ID" value="NZ_WLYK01000001.1"/>
</dbReference>
<organism evidence="3 4">
    <name type="scientific">Nakamurella alba</name>
    <dbReference type="NCBI Taxonomy" id="2665158"/>
    <lineage>
        <taxon>Bacteria</taxon>
        <taxon>Bacillati</taxon>
        <taxon>Actinomycetota</taxon>
        <taxon>Actinomycetes</taxon>
        <taxon>Nakamurellales</taxon>
        <taxon>Nakamurellaceae</taxon>
        <taxon>Nakamurella</taxon>
    </lineage>
</organism>
<dbReference type="GO" id="GO:0016791">
    <property type="term" value="F:phosphatase activity"/>
    <property type="evidence" value="ECO:0007669"/>
    <property type="project" value="TreeGrafter"/>
</dbReference>
<proteinExistence type="predicted"/>
<dbReference type="CDD" id="cd07067">
    <property type="entry name" value="HP_PGM_like"/>
    <property type="match status" value="1"/>
</dbReference>
<dbReference type="InterPro" id="IPR001345">
    <property type="entry name" value="PG/BPGM_mutase_AS"/>
</dbReference>
<feature type="active site" description="Tele-phosphohistidine intermediate" evidence="1">
    <location>
        <position position="11"/>
    </location>
</feature>
<evidence type="ECO:0000313" key="3">
    <source>
        <dbReference type="EMBL" id="MTD13140.1"/>
    </source>
</evidence>
<feature type="binding site" evidence="2">
    <location>
        <begin position="10"/>
        <end position="17"/>
    </location>
    <ligand>
        <name>substrate</name>
    </ligand>
</feature>
<dbReference type="Gene3D" id="3.40.50.1240">
    <property type="entry name" value="Phosphoglycerate mutase-like"/>
    <property type="match status" value="1"/>
</dbReference>
<feature type="active site" description="Proton donor/acceptor" evidence="1">
    <location>
        <position position="84"/>
    </location>
</feature>
<feature type="binding site" evidence="2">
    <location>
        <position position="60"/>
    </location>
    <ligand>
        <name>substrate</name>
    </ligand>
</feature>
<dbReference type="InterPro" id="IPR013078">
    <property type="entry name" value="His_Pase_superF_clade-1"/>
</dbReference>
<comment type="caution">
    <text evidence="3">The sequence shown here is derived from an EMBL/GenBank/DDBJ whole genome shotgun (WGS) entry which is preliminary data.</text>
</comment>
<accession>A0A7K1FGF6</accession>
<reference evidence="3 4" key="1">
    <citation type="submission" date="2019-11" db="EMBL/GenBank/DDBJ databases">
        <authorList>
            <person name="Jiang L.-Q."/>
        </authorList>
    </citation>
    <scope>NUCLEOTIDE SEQUENCE [LARGE SCALE GENOMIC DNA]</scope>
    <source>
        <strain evidence="3 4">YIM 132087</strain>
    </source>
</reference>
<dbReference type="SUPFAM" id="SSF53254">
    <property type="entry name" value="Phosphoglycerate mutase-like"/>
    <property type="match status" value="1"/>
</dbReference>
<dbReference type="PROSITE" id="PS00175">
    <property type="entry name" value="PG_MUTASE"/>
    <property type="match status" value="1"/>
</dbReference>
<keyword evidence="4" id="KW-1185">Reference proteome</keyword>